<gene>
    <name evidence="3" type="ORF">MONBRDRAFT_30271</name>
</gene>
<dbReference type="KEGG" id="mbr:MONBRDRAFT_30271"/>
<keyword evidence="4" id="KW-1185">Reference proteome</keyword>
<dbReference type="InParanoid" id="A9VDH4"/>
<dbReference type="eggNOG" id="KOG2016">
    <property type="taxonomic scope" value="Eukaryota"/>
</dbReference>
<protein>
    <recommendedName>
        <fullName evidence="2">NEDD8-activating enzyme E1 regulatory subunit</fullName>
    </recommendedName>
</protein>
<dbReference type="FunCoup" id="A9VDH4">
    <property type="interactions" value="1675"/>
</dbReference>
<dbReference type="SUPFAM" id="SSF69572">
    <property type="entry name" value="Activating enzymes of the ubiquitin-like proteins"/>
    <property type="match status" value="1"/>
</dbReference>
<evidence type="ECO:0000256" key="2">
    <source>
        <dbReference type="PIRNR" id="PIRNR039099"/>
    </source>
</evidence>
<dbReference type="GeneID" id="5896069"/>
<dbReference type="GO" id="GO:0019781">
    <property type="term" value="F:NEDD8 activating enzyme activity"/>
    <property type="evidence" value="ECO:0007669"/>
    <property type="project" value="UniProtKB-UniRule"/>
</dbReference>
<keyword evidence="1 2" id="KW-0833">Ubl conjugation pathway</keyword>
<dbReference type="Gene3D" id="3.40.50.720">
    <property type="entry name" value="NAD(P)-binding Rossmann-like Domain"/>
    <property type="match status" value="2"/>
</dbReference>
<organism evidence="3 4">
    <name type="scientific">Monosiga brevicollis</name>
    <name type="common">Choanoflagellate</name>
    <dbReference type="NCBI Taxonomy" id="81824"/>
    <lineage>
        <taxon>Eukaryota</taxon>
        <taxon>Choanoflagellata</taxon>
        <taxon>Craspedida</taxon>
        <taxon>Salpingoecidae</taxon>
        <taxon>Monosiga</taxon>
    </lineage>
</organism>
<dbReference type="UniPathway" id="UPA00885"/>
<reference evidence="3 4" key="1">
    <citation type="journal article" date="2008" name="Nature">
        <title>The genome of the choanoflagellate Monosiga brevicollis and the origin of metazoans.</title>
        <authorList>
            <consortium name="JGI Sequencing"/>
            <person name="King N."/>
            <person name="Westbrook M.J."/>
            <person name="Young S.L."/>
            <person name="Kuo A."/>
            <person name="Abedin M."/>
            <person name="Chapman J."/>
            <person name="Fairclough S."/>
            <person name="Hellsten U."/>
            <person name="Isogai Y."/>
            <person name="Letunic I."/>
            <person name="Marr M."/>
            <person name="Pincus D."/>
            <person name="Putnam N."/>
            <person name="Rokas A."/>
            <person name="Wright K.J."/>
            <person name="Zuzow R."/>
            <person name="Dirks W."/>
            <person name="Good M."/>
            <person name="Goodstein D."/>
            <person name="Lemons D."/>
            <person name="Li W."/>
            <person name="Lyons J.B."/>
            <person name="Morris A."/>
            <person name="Nichols S."/>
            <person name="Richter D.J."/>
            <person name="Salamov A."/>
            <person name="Bork P."/>
            <person name="Lim W.A."/>
            <person name="Manning G."/>
            <person name="Miller W.T."/>
            <person name="McGinnis W."/>
            <person name="Shapiro H."/>
            <person name="Tjian R."/>
            <person name="Grigoriev I.V."/>
            <person name="Rokhsar D."/>
        </authorList>
    </citation>
    <scope>NUCLEOTIDE SEQUENCE [LARGE SCALE GENOMIC DNA]</scope>
    <source>
        <strain evidence="4">MX1 / ATCC 50154</strain>
    </source>
</reference>
<evidence type="ECO:0000256" key="1">
    <source>
        <dbReference type="ARBA" id="ARBA00022786"/>
    </source>
</evidence>
<dbReference type="AlphaFoldDB" id="A9VDH4"/>
<accession>A9VDH4</accession>
<dbReference type="Proteomes" id="UP000001357">
    <property type="component" value="Unassembled WGS sequence"/>
</dbReference>
<comment type="pathway">
    <text evidence="2">Protein modification; protein neddylation.</text>
</comment>
<dbReference type="InterPro" id="IPR035985">
    <property type="entry name" value="Ubiquitin-activating_enz"/>
</dbReference>
<dbReference type="InterPro" id="IPR030667">
    <property type="entry name" value="APP-BP1"/>
</dbReference>
<evidence type="ECO:0000313" key="4">
    <source>
        <dbReference type="Proteomes" id="UP000001357"/>
    </source>
</evidence>
<dbReference type="EMBL" id="CH991588">
    <property type="protein sequence ID" value="EDQ84393.1"/>
    <property type="molecule type" value="Genomic_DNA"/>
</dbReference>
<comment type="similarity">
    <text evidence="2">Belongs to the ubiquitin-activating E1 family. ULA1 subfamily.</text>
</comment>
<dbReference type="GO" id="GO:0045116">
    <property type="term" value="P:protein neddylation"/>
    <property type="evidence" value="ECO:0007669"/>
    <property type="project" value="UniProtKB-UniRule"/>
</dbReference>
<evidence type="ECO:0000313" key="3">
    <source>
        <dbReference type="EMBL" id="EDQ84393.1"/>
    </source>
</evidence>
<name>A9VDH4_MONBE</name>
<dbReference type="STRING" id="81824.A9VDH4"/>
<dbReference type="PIRSF" id="PIRSF039099">
    <property type="entry name" value="APP-BP1"/>
    <property type="match status" value="1"/>
</dbReference>
<proteinExistence type="inferred from homology"/>
<sequence>MAKKPWSALPFASSMPQRWAPSFSRILSFQALAPSPSWTQQRYNLQTSDPTLIGELNREVRGNHREESVEHLVDNDPDFFRAFSVVVATQMPFAQLASLARLLWKLKIPLLVGRVYGLFGYLRLAVPEHTVIESHPDDALHDLRLLHPFPALASFAKSIDLEHSHVPYPILILKCLQQWQADHEGALPSSYAQRKEVKALLEQARRQRADGLGPESQTNFDEAIQACNTALLPSDIPSDVAAIMDHPAASTCDTTTSTFWILVRALKRFVNTHGSLPLRGSLPDIETDTASYVRLQEAYKAQAEADRIEIANYVAEDLKMVGRPTTAVPEDTIKLFCKNAAFLAALTCRSLEDEAQAPESSLLDRQLEEPDNHALFYVSLLAADDFYFGHGAYPGTLASDFTDDILDLTNSAQGVLTRLGLSATVKDDFIHEFCRYGAAELHTISAYLGGIAAQEVIKLVTHQYVPFNNTLLYDGMTGQTRCYVL</sequence>
<dbReference type="OMA" id="KLITHQY"/>
<dbReference type="RefSeq" id="XP_001750794.1">
    <property type="nucleotide sequence ID" value="XM_001750742.1"/>
</dbReference>